<feature type="domain" description="Fungal lipase-type" evidence="3">
    <location>
        <begin position="557"/>
        <end position="696"/>
    </location>
</feature>
<keyword evidence="2" id="KW-0812">Transmembrane</keyword>
<feature type="transmembrane region" description="Helical" evidence="2">
    <location>
        <begin position="202"/>
        <end position="219"/>
    </location>
</feature>
<dbReference type="InterPro" id="IPR029058">
    <property type="entry name" value="AB_hydrolase_fold"/>
</dbReference>
<name>A0A2P6TJS1_CHLSO</name>
<dbReference type="CDD" id="cd00519">
    <property type="entry name" value="Lipase_3"/>
    <property type="match status" value="1"/>
</dbReference>
<feature type="compositionally biased region" description="Low complexity" evidence="1">
    <location>
        <begin position="16"/>
        <end position="30"/>
    </location>
</feature>
<feature type="region of interest" description="Disordered" evidence="1">
    <location>
        <begin position="805"/>
        <end position="825"/>
    </location>
</feature>
<evidence type="ECO:0000313" key="4">
    <source>
        <dbReference type="EMBL" id="PRW44319.1"/>
    </source>
</evidence>
<feature type="transmembrane region" description="Helical" evidence="2">
    <location>
        <begin position="306"/>
        <end position="325"/>
    </location>
</feature>
<keyword evidence="5" id="KW-1185">Reference proteome</keyword>
<keyword evidence="2" id="KW-1133">Transmembrane helix</keyword>
<dbReference type="PANTHER" id="PTHR45856:SF24">
    <property type="entry name" value="FUNGAL LIPASE-LIKE DOMAIN-CONTAINING PROTEIN"/>
    <property type="match status" value="1"/>
</dbReference>
<sequence>MPADPAGEQPDGPNGAAEAAAPAAPAAAAAAPPPPLKLDADAKPLGSAELEHRGSLIAAEETARRRVTLRVDVATKRQARVLTWSVILLNLSFCLAAVALLSVQGSVKTLQDLQRQYVAELVLCCICLAILLGCLLMVLSGMARVKRSGQAFTHRQLYFFQTATLLLGIVIVYTTFYAASVADVLSEPDCGYPWVPLAVMDFVRRIAFAFAMLYMLVRLHNMQLWRGKGALDADPDCMLMADQPWKVRARANLFALCLWAVLVAAAAMVMAARLKLNNAGAFRAFEGGCSVQIADIKCGKPPLAEAGAIVSLVVVVLFLLVWWWYARRALIDHRSLPYSRYKDTQIFVRVQLRTIGPVQFALFLSALLLEVVPTLQNNCVAAVNAQMGNLPLELSLTLAATVLTILYSPTSSAWDSPLVQAFLQEFSWTEAGVPADLARRNALLAASEAATVAGEQGMLNDVTGFMRKGFGALAQVQNSDAAAAQLAREPIFVMEIAIRLFYWCRLAYRDDEALDYKHVHIEHAMALFGLDQWEKILDPDTDTHAVLAWSVSKQRAVIAFRGTSSMENVMTDIKAWPVVHQPQRKYKGRTVRCHAGFYRAWLSGGFSEKVLKRLRELDDQVEGHMRFWVTGHSLGGALAVLATSAIRRQHPDSQITVYTLGCPRVFNSVGAKEFNAGVPDCWALINGTDPVAWIPKWGFKRVGQRVNLDAAGNLVLRPTYFELSVVQRGANPKHHMTGAYALSLATFIKNQFSASKRLPGGAAGVTRLASEVDLGKNLVLTSMDLDSLKDAAVLPESIEAKEAREATKKAAAPPARSKSIGCCGA</sequence>
<accession>A0A2P6TJS1</accession>
<dbReference type="InterPro" id="IPR051218">
    <property type="entry name" value="Sec_MonoDiacylglyc_Lipase"/>
</dbReference>
<dbReference type="Pfam" id="PF01764">
    <property type="entry name" value="Lipase_3"/>
    <property type="match status" value="1"/>
</dbReference>
<gene>
    <name evidence="4" type="ORF">C2E21_6618</name>
</gene>
<dbReference type="AlphaFoldDB" id="A0A2P6TJS1"/>
<feature type="region of interest" description="Disordered" evidence="1">
    <location>
        <begin position="1"/>
        <end position="38"/>
    </location>
</feature>
<dbReference type="Gene3D" id="3.40.50.1820">
    <property type="entry name" value="alpha/beta hydrolase"/>
    <property type="match status" value="1"/>
</dbReference>
<evidence type="ECO:0000313" key="5">
    <source>
        <dbReference type="Proteomes" id="UP000239899"/>
    </source>
</evidence>
<feature type="transmembrane region" description="Helical" evidence="2">
    <location>
        <begin position="253"/>
        <end position="272"/>
    </location>
</feature>
<evidence type="ECO:0000256" key="1">
    <source>
        <dbReference type="SAM" id="MobiDB-lite"/>
    </source>
</evidence>
<reference evidence="4 5" key="1">
    <citation type="journal article" date="2018" name="Plant J.">
        <title>Genome sequences of Chlorella sorokiniana UTEX 1602 and Micractinium conductrix SAG 241.80: implications to maltose excretion by a green alga.</title>
        <authorList>
            <person name="Arriola M.B."/>
            <person name="Velmurugan N."/>
            <person name="Zhang Y."/>
            <person name="Plunkett M.H."/>
            <person name="Hondzo H."/>
            <person name="Barney B.M."/>
        </authorList>
    </citation>
    <scope>NUCLEOTIDE SEQUENCE [LARGE SCALE GENOMIC DNA]</scope>
    <source>
        <strain evidence="5">UTEX 1602</strain>
    </source>
</reference>
<dbReference type="EMBL" id="LHPG02000013">
    <property type="protein sequence ID" value="PRW44319.1"/>
    <property type="molecule type" value="Genomic_DNA"/>
</dbReference>
<dbReference type="GO" id="GO:0016787">
    <property type="term" value="F:hydrolase activity"/>
    <property type="evidence" value="ECO:0007669"/>
    <property type="project" value="UniProtKB-KW"/>
</dbReference>
<dbReference type="SUPFAM" id="SSF53474">
    <property type="entry name" value="alpha/beta-Hydrolases"/>
    <property type="match status" value="1"/>
</dbReference>
<protein>
    <submittedName>
        <fullName evidence="4">Alpha beta-hydrolase</fullName>
    </submittedName>
</protein>
<feature type="transmembrane region" description="Helical" evidence="2">
    <location>
        <begin position="157"/>
        <end position="182"/>
    </location>
</feature>
<feature type="transmembrane region" description="Helical" evidence="2">
    <location>
        <begin position="346"/>
        <end position="369"/>
    </location>
</feature>
<proteinExistence type="predicted"/>
<organism evidence="4 5">
    <name type="scientific">Chlorella sorokiniana</name>
    <name type="common">Freshwater green alga</name>
    <dbReference type="NCBI Taxonomy" id="3076"/>
    <lineage>
        <taxon>Eukaryota</taxon>
        <taxon>Viridiplantae</taxon>
        <taxon>Chlorophyta</taxon>
        <taxon>core chlorophytes</taxon>
        <taxon>Trebouxiophyceae</taxon>
        <taxon>Chlorellales</taxon>
        <taxon>Chlorellaceae</taxon>
        <taxon>Chlorella clade</taxon>
        <taxon>Chlorella</taxon>
    </lineage>
</organism>
<dbReference type="Proteomes" id="UP000239899">
    <property type="component" value="Unassembled WGS sequence"/>
</dbReference>
<feature type="transmembrane region" description="Helical" evidence="2">
    <location>
        <begin position="117"/>
        <end position="145"/>
    </location>
</feature>
<feature type="transmembrane region" description="Helical" evidence="2">
    <location>
        <begin position="81"/>
        <end position="105"/>
    </location>
</feature>
<feature type="compositionally biased region" description="Low complexity" evidence="1">
    <location>
        <begin position="809"/>
        <end position="819"/>
    </location>
</feature>
<evidence type="ECO:0000256" key="2">
    <source>
        <dbReference type="SAM" id="Phobius"/>
    </source>
</evidence>
<comment type="caution">
    <text evidence="4">The sequence shown here is derived from an EMBL/GenBank/DDBJ whole genome shotgun (WGS) entry which is preliminary data.</text>
</comment>
<keyword evidence="2" id="KW-0472">Membrane</keyword>
<dbReference type="GO" id="GO:0006629">
    <property type="term" value="P:lipid metabolic process"/>
    <property type="evidence" value="ECO:0007669"/>
    <property type="project" value="InterPro"/>
</dbReference>
<dbReference type="PANTHER" id="PTHR45856">
    <property type="entry name" value="ALPHA/BETA-HYDROLASES SUPERFAMILY PROTEIN"/>
    <property type="match status" value="1"/>
</dbReference>
<dbReference type="InterPro" id="IPR002921">
    <property type="entry name" value="Fungal_lipase-type"/>
</dbReference>
<dbReference type="OrthoDB" id="508196at2759"/>
<evidence type="ECO:0000259" key="3">
    <source>
        <dbReference type="Pfam" id="PF01764"/>
    </source>
</evidence>